<dbReference type="Pfam" id="PF08659">
    <property type="entry name" value="KR"/>
    <property type="match status" value="1"/>
</dbReference>
<proteinExistence type="predicted"/>
<gene>
    <name evidence="2" type="ORF">PCOR1329_LOCUS20066</name>
</gene>
<protein>
    <recommendedName>
        <fullName evidence="1">Ketoreductase (KR) domain-containing protein</fullName>
    </recommendedName>
</protein>
<feature type="domain" description="Ketoreductase (KR)" evidence="1">
    <location>
        <begin position="48"/>
        <end position="110"/>
    </location>
</feature>
<evidence type="ECO:0000259" key="1">
    <source>
        <dbReference type="Pfam" id="PF08659"/>
    </source>
</evidence>
<reference evidence="2" key="1">
    <citation type="submission" date="2023-10" db="EMBL/GenBank/DDBJ databases">
        <authorList>
            <person name="Chen Y."/>
            <person name="Shah S."/>
            <person name="Dougan E. K."/>
            <person name="Thang M."/>
            <person name="Chan C."/>
        </authorList>
    </citation>
    <scope>NUCLEOTIDE SEQUENCE [LARGE SCALE GENOMIC DNA]</scope>
</reference>
<dbReference type="InterPro" id="IPR036291">
    <property type="entry name" value="NAD(P)-bd_dom_sf"/>
</dbReference>
<evidence type="ECO:0000313" key="3">
    <source>
        <dbReference type="Proteomes" id="UP001189429"/>
    </source>
</evidence>
<dbReference type="Gene3D" id="3.40.50.720">
    <property type="entry name" value="NAD(P)-binding Rossmann-like Domain"/>
    <property type="match status" value="1"/>
</dbReference>
<comment type="caution">
    <text evidence="2">The sequence shown here is derived from an EMBL/GenBank/DDBJ whole genome shotgun (WGS) entry which is preliminary data.</text>
</comment>
<dbReference type="SUPFAM" id="SSF51735">
    <property type="entry name" value="NAD(P)-binding Rossmann-fold domains"/>
    <property type="match status" value="1"/>
</dbReference>
<organism evidence="2 3">
    <name type="scientific">Prorocentrum cordatum</name>
    <dbReference type="NCBI Taxonomy" id="2364126"/>
    <lineage>
        <taxon>Eukaryota</taxon>
        <taxon>Sar</taxon>
        <taxon>Alveolata</taxon>
        <taxon>Dinophyceae</taxon>
        <taxon>Prorocentrales</taxon>
        <taxon>Prorocentraceae</taxon>
        <taxon>Prorocentrum</taxon>
    </lineage>
</organism>
<sequence length="113" mass="12201">RQRRRLQPAGPSSCRAAAAAAGPAPVVQPVAYAPAMGADSKVKIKKAMTVEDALEMLTDKKKVQYRGGLSGIVHAAGVMEYTPFQDHSPARYDYTFAPKCQAAWNLHQFSALI</sequence>
<accession>A0ABN9REJ6</accession>
<dbReference type="InterPro" id="IPR013968">
    <property type="entry name" value="PKS_KR"/>
</dbReference>
<dbReference type="EMBL" id="CAUYUJ010006466">
    <property type="protein sequence ID" value="CAK0817440.1"/>
    <property type="molecule type" value="Genomic_DNA"/>
</dbReference>
<feature type="non-terminal residue" evidence="2">
    <location>
        <position position="1"/>
    </location>
</feature>
<keyword evidence="3" id="KW-1185">Reference proteome</keyword>
<name>A0ABN9REJ6_9DINO</name>
<evidence type="ECO:0000313" key="2">
    <source>
        <dbReference type="EMBL" id="CAK0817440.1"/>
    </source>
</evidence>
<dbReference type="Proteomes" id="UP001189429">
    <property type="component" value="Unassembled WGS sequence"/>
</dbReference>